<dbReference type="SUPFAM" id="SSF51182">
    <property type="entry name" value="RmlC-like cupins"/>
    <property type="match status" value="1"/>
</dbReference>
<protein>
    <submittedName>
        <fullName evidence="5">AraC family transcriptional regulator</fullName>
    </submittedName>
</protein>
<reference evidence="5" key="1">
    <citation type="submission" date="2017-04" db="EMBL/GenBank/DDBJ databases">
        <title>Complete Genome Sequences of Twelve Strains of a Stable Defined Moderately Diverse Mouse Microbiota 2 (sDMDMm2).</title>
        <authorList>
            <person name="Uchimura Y."/>
            <person name="Wyss M."/>
            <person name="Brugiroux S."/>
            <person name="Limenitakis J.P."/>
            <person name="Stecher B."/>
            <person name="McCoy K.D."/>
            <person name="Macpherson A.J."/>
        </authorList>
    </citation>
    <scope>NUCLEOTIDE SEQUENCE</scope>
    <source>
        <strain evidence="5">YL58</strain>
    </source>
</reference>
<name>A0A1C7I7B7_9FIRM</name>
<dbReference type="OrthoDB" id="9778008at2"/>
<proteinExistence type="predicted"/>
<dbReference type="PROSITE" id="PS01124">
    <property type="entry name" value="HTH_ARAC_FAMILY_2"/>
    <property type="match status" value="1"/>
</dbReference>
<dbReference type="Pfam" id="PF02311">
    <property type="entry name" value="AraC_binding"/>
    <property type="match status" value="1"/>
</dbReference>
<dbReference type="SUPFAM" id="SSF46689">
    <property type="entry name" value="Homeodomain-like"/>
    <property type="match status" value="2"/>
</dbReference>
<dbReference type="EMBL" id="CP015405">
    <property type="protein sequence ID" value="ANU74888.1"/>
    <property type="molecule type" value="Genomic_DNA"/>
</dbReference>
<keyword evidence="6" id="KW-1185">Reference proteome</keyword>
<dbReference type="InterPro" id="IPR020449">
    <property type="entry name" value="Tscrpt_reg_AraC-type_HTH"/>
</dbReference>
<keyword evidence="2" id="KW-0238">DNA-binding</keyword>
<dbReference type="InterPro" id="IPR009057">
    <property type="entry name" value="Homeodomain-like_sf"/>
</dbReference>
<dbReference type="Gene3D" id="2.60.120.10">
    <property type="entry name" value="Jelly Rolls"/>
    <property type="match status" value="1"/>
</dbReference>
<dbReference type="RefSeq" id="WP_065541112.1">
    <property type="nucleotide sequence ID" value="NZ_CP015405.2"/>
</dbReference>
<organism evidence="5 6">
    <name type="scientific">Blautia pseudococcoides</name>
    <dbReference type="NCBI Taxonomy" id="1796616"/>
    <lineage>
        <taxon>Bacteria</taxon>
        <taxon>Bacillati</taxon>
        <taxon>Bacillota</taxon>
        <taxon>Clostridia</taxon>
        <taxon>Lachnospirales</taxon>
        <taxon>Lachnospiraceae</taxon>
        <taxon>Blautia</taxon>
    </lineage>
</organism>
<dbReference type="AlphaFoldDB" id="A0A1C7I7B7"/>
<dbReference type="InterPro" id="IPR003313">
    <property type="entry name" value="AraC-bd"/>
</dbReference>
<dbReference type="PANTHER" id="PTHR43280">
    <property type="entry name" value="ARAC-FAMILY TRANSCRIPTIONAL REGULATOR"/>
    <property type="match status" value="1"/>
</dbReference>
<dbReference type="GO" id="GO:0043565">
    <property type="term" value="F:sequence-specific DNA binding"/>
    <property type="evidence" value="ECO:0007669"/>
    <property type="project" value="InterPro"/>
</dbReference>
<evidence type="ECO:0000259" key="4">
    <source>
        <dbReference type="PROSITE" id="PS01124"/>
    </source>
</evidence>
<dbReference type="CDD" id="cd02208">
    <property type="entry name" value="cupin_RmlC-like"/>
    <property type="match status" value="1"/>
</dbReference>
<dbReference type="InterPro" id="IPR011051">
    <property type="entry name" value="RmlC_Cupin_sf"/>
</dbReference>
<dbReference type="PANTHER" id="PTHR43280:SF28">
    <property type="entry name" value="HTH-TYPE TRANSCRIPTIONAL ACTIVATOR RHAS"/>
    <property type="match status" value="1"/>
</dbReference>
<dbReference type="KEGG" id="byl:A4V09_03405"/>
<dbReference type="Pfam" id="PF12833">
    <property type="entry name" value="HTH_18"/>
    <property type="match status" value="1"/>
</dbReference>
<dbReference type="InterPro" id="IPR014710">
    <property type="entry name" value="RmlC-like_jellyroll"/>
</dbReference>
<dbReference type="Proteomes" id="UP000092574">
    <property type="component" value="Chromosome"/>
</dbReference>
<evidence type="ECO:0000256" key="2">
    <source>
        <dbReference type="ARBA" id="ARBA00023125"/>
    </source>
</evidence>
<keyword evidence="3" id="KW-0804">Transcription</keyword>
<dbReference type="PRINTS" id="PR00032">
    <property type="entry name" value="HTHARAC"/>
</dbReference>
<evidence type="ECO:0000256" key="1">
    <source>
        <dbReference type="ARBA" id="ARBA00023015"/>
    </source>
</evidence>
<accession>A0A1C7I7B7</accession>
<gene>
    <name evidence="5" type="ORF">A4V09_03405</name>
</gene>
<evidence type="ECO:0000313" key="6">
    <source>
        <dbReference type="Proteomes" id="UP000092574"/>
    </source>
</evidence>
<keyword evidence="1" id="KW-0805">Transcription regulation</keyword>
<dbReference type="Gene3D" id="1.10.10.60">
    <property type="entry name" value="Homeodomain-like"/>
    <property type="match status" value="2"/>
</dbReference>
<dbReference type="GO" id="GO:0003700">
    <property type="term" value="F:DNA-binding transcription factor activity"/>
    <property type="evidence" value="ECO:0007669"/>
    <property type="project" value="InterPro"/>
</dbReference>
<dbReference type="STRING" id="1796616.A4V09_03405"/>
<evidence type="ECO:0000256" key="3">
    <source>
        <dbReference type="ARBA" id="ARBA00023163"/>
    </source>
</evidence>
<feature type="domain" description="HTH araC/xylS-type" evidence="4">
    <location>
        <begin position="200"/>
        <end position="298"/>
    </location>
</feature>
<evidence type="ECO:0000313" key="5">
    <source>
        <dbReference type="EMBL" id="ANU74888.1"/>
    </source>
</evidence>
<dbReference type="InterPro" id="IPR018060">
    <property type="entry name" value="HTH_AraC"/>
</dbReference>
<sequence>MVQFRKFDIDGRKKEKIVFQNQMLHYGLYVPRPEAYFFGDIPWHWHDEFEFGHILGGSMQYKTNHHEFILHEGDGIFINSGVLHYLHPLKPVEDVRLQSQFFDRSFLAGASGSILDIKYIAPVLEQRQLDAVPLYCSDAGSARFLEKMREGAELSIKGERFFELRLRSLFSELWEIVYSWAMDENKKGTGYNTLEDERIKQMLSYIQEHYNEKITVEDIASSIHISQRECYRLFQTSLGETPGEFMVSLRLQKAQELLRYTDKSVLEVAVETGFGTSSYFGKIFKQYHHITPKQYKKLNVDKSDRPVQDT</sequence>
<dbReference type="SMART" id="SM00342">
    <property type="entry name" value="HTH_ARAC"/>
    <property type="match status" value="1"/>
</dbReference>